<dbReference type="RefSeq" id="WP_380059998.1">
    <property type="nucleotide sequence ID" value="NZ_JBHSEI010000001.1"/>
</dbReference>
<reference evidence="6" key="1">
    <citation type="journal article" date="2019" name="Int. J. Syst. Evol. Microbiol.">
        <title>The Global Catalogue of Microorganisms (GCM) 10K type strain sequencing project: providing services to taxonomists for standard genome sequencing and annotation.</title>
        <authorList>
            <consortium name="The Broad Institute Genomics Platform"/>
            <consortium name="The Broad Institute Genome Sequencing Center for Infectious Disease"/>
            <person name="Wu L."/>
            <person name="Ma J."/>
        </authorList>
    </citation>
    <scope>NUCLEOTIDE SEQUENCE [LARGE SCALE GENOMIC DNA]</scope>
    <source>
        <strain evidence="6">CCUG 55995</strain>
    </source>
</reference>
<dbReference type="GO" id="GO:0004519">
    <property type="term" value="F:endonuclease activity"/>
    <property type="evidence" value="ECO:0007669"/>
    <property type="project" value="UniProtKB-KW"/>
</dbReference>
<keyword evidence="5" id="KW-0255">Endonuclease</keyword>
<keyword evidence="6" id="KW-1185">Reference proteome</keyword>
<dbReference type="SUPFAM" id="SSF54171">
    <property type="entry name" value="DNA-binding domain"/>
    <property type="match status" value="1"/>
</dbReference>
<dbReference type="Gene3D" id="3.30.730.10">
    <property type="entry name" value="AP2/ERF domain"/>
    <property type="match status" value="1"/>
</dbReference>
<evidence type="ECO:0000256" key="1">
    <source>
        <dbReference type="ARBA" id="ARBA00023015"/>
    </source>
</evidence>
<evidence type="ECO:0000256" key="3">
    <source>
        <dbReference type="ARBA" id="ARBA00023163"/>
    </source>
</evidence>
<accession>A0ABV9I587</accession>
<dbReference type="InterPro" id="IPR044925">
    <property type="entry name" value="His-Me_finger_sf"/>
</dbReference>
<evidence type="ECO:0000256" key="2">
    <source>
        <dbReference type="ARBA" id="ARBA00023125"/>
    </source>
</evidence>
<dbReference type="InterPro" id="IPR003615">
    <property type="entry name" value="HNH_nuc"/>
</dbReference>
<keyword evidence="5" id="KW-0378">Hydrolase</keyword>
<sequence>MAQIPLHGKRGKGKVALCDDADLPLLSGHRWHLCHHGYARTNLRRADGRSSTIEMHLLLRDKDGGTFKDHKNGDKLDNRRQNLRPCTQAENSRNRRMHRNNKSGFKGVSRHKKGWRAVIHLPGRQVYLGVYPHPLLAALAYNAAAVALFGAFARVNELPGLNALLTGEVAHAAD</sequence>
<dbReference type="Pfam" id="PF13392">
    <property type="entry name" value="HNH_3"/>
    <property type="match status" value="1"/>
</dbReference>
<dbReference type="PROSITE" id="PS51032">
    <property type="entry name" value="AP2_ERF"/>
    <property type="match status" value="1"/>
</dbReference>
<evidence type="ECO:0000313" key="5">
    <source>
        <dbReference type="EMBL" id="MFC4636961.1"/>
    </source>
</evidence>
<dbReference type="InterPro" id="IPR036955">
    <property type="entry name" value="AP2/ERF_dom_sf"/>
</dbReference>
<feature type="domain" description="AP2/ERF" evidence="4">
    <location>
        <begin position="104"/>
        <end position="158"/>
    </location>
</feature>
<dbReference type="Gene3D" id="3.90.75.20">
    <property type="match status" value="1"/>
</dbReference>
<keyword evidence="2" id="KW-0238">DNA-binding</keyword>
<evidence type="ECO:0000259" key="4">
    <source>
        <dbReference type="PROSITE" id="PS51032"/>
    </source>
</evidence>
<protein>
    <submittedName>
        <fullName evidence="5">HNH endonuclease</fullName>
    </submittedName>
</protein>
<evidence type="ECO:0000313" key="6">
    <source>
        <dbReference type="Proteomes" id="UP001595952"/>
    </source>
</evidence>
<dbReference type="InterPro" id="IPR016177">
    <property type="entry name" value="DNA-bd_dom_sf"/>
</dbReference>
<organism evidence="5 6">
    <name type="scientific">Deinococcus hohokamensis</name>
    <dbReference type="NCBI Taxonomy" id="309883"/>
    <lineage>
        <taxon>Bacteria</taxon>
        <taxon>Thermotogati</taxon>
        <taxon>Deinococcota</taxon>
        <taxon>Deinococci</taxon>
        <taxon>Deinococcales</taxon>
        <taxon>Deinococcaceae</taxon>
        <taxon>Deinococcus</taxon>
    </lineage>
</organism>
<dbReference type="EMBL" id="JBHSEI010000001">
    <property type="protein sequence ID" value="MFC4636961.1"/>
    <property type="molecule type" value="Genomic_DNA"/>
</dbReference>
<gene>
    <name evidence="5" type="ORF">ACFO0D_01285</name>
</gene>
<dbReference type="SMART" id="SM00380">
    <property type="entry name" value="AP2"/>
    <property type="match status" value="1"/>
</dbReference>
<dbReference type="Proteomes" id="UP001595952">
    <property type="component" value="Unassembled WGS sequence"/>
</dbReference>
<name>A0ABV9I587_9DEIO</name>
<keyword evidence="5" id="KW-0540">Nuclease</keyword>
<keyword evidence="3" id="KW-0804">Transcription</keyword>
<comment type="caution">
    <text evidence="5">The sequence shown here is derived from an EMBL/GenBank/DDBJ whole genome shotgun (WGS) entry which is preliminary data.</text>
</comment>
<dbReference type="InterPro" id="IPR001471">
    <property type="entry name" value="AP2/ERF_dom"/>
</dbReference>
<proteinExistence type="predicted"/>
<dbReference type="SUPFAM" id="SSF54060">
    <property type="entry name" value="His-Me finger endonucleases"/>
    <property type="match status" value="1"/>
</dbReference>
<keyword evidence="1" id="KW-0805">Transcription regulation</keyword>